<dbReference type="EMBL" id="JACSNV010000004">
    <property type="protein sequence ID" value="MBM6877293.1"/>
    <property type="molecule type" value="Genomic_DNA"/>
</dbReference>
<gene>
    <name evidence="2" type="ORF">H9X83_03840</name>
</gene>
<evidence type="ECO:0000313" key="3">
    <source>
        <dbReference type="Proteomes" id="UP000729290"/>
    </source>
</evidence>
<evidence type="ECO:0000259" key="1">
    <source>
        <dbReference type="Pfam" id="PF20097"/>
    </source>
</evidence>
<dbReference type="Proteomes" id="UP000729290">
    <property type="component" value="Unassembled WGS sequence"/>
</dbReference>
<feature type="domain" description="DUF6487" evidence="1">
    <location>
        <begin position="3"/>
        <end position="71"/>
    </location>
</feature>
<evidence type="ECO:0000313" key="2">
    <source>
        <dbReference type="EMBL" id="MBM6877293.1"/>
    </source>
</evidence>
<organism evidence="2 3">
    <name type="scientific">Anaerotignum lactatifermentans</name>
    <dbReference type="NCBI Taxonomy" id="160404"/>
    <lineage>
        <taxon>Bacteria</taxon>
        <taxon>Bacillati</taxon>
        <taxon>Bacillota</taxon>
        <taxon>Clostridia</taxon>
        <taxon>Lachnospirales</taxon>
        <taxon>Anaerotignaceae</taxon>
        <taxon>Anaerotignum</taxon>
    </lineage>
</organism>
<comment type="caution">
    <text evidence="2">The sequence shown here is derived from an EMBL/GenBank/DDBJ whole genome shotgun (WGS) entry which is preliminary data.</text>
</comment>
<dbReference type="InterPro" id="IPR045504">
    <property type="entry name" value="DUF6487"/>
</dbReference>
<reference evidence="2 3" key="1">
    <citation type="journal article" date="2021" name="Sci. Rep.">
        <title>The distribution of antibiotic resistance genes in chicken gut microbiota commensals.</title>
        <authorList>
            <person name="Juricova H."/>
            <person name="Matiasovicova J."/>
            <person name="Kubasova T."/>
            <person name="Cejkova D."/>
            <person name="Rychlik I."/>
        </authorList>
    </citation>
    <scope>NUCLEOTIDE SEQUENCE [LARGE SCALE GENOMIC DNA]</scope>
    <source>
        <strain evidence="2 3">An431b</strain>
    </source>
</reference>
<dbReference type="Pfam" id="PF20097">
    <property type="entry name" value="DUF6487"/>
    <property type="match status" value="1"/>
</dbReference>
<protein>
    <recommendedName>
        <fullName evidence="1">DUF6487 domain-containing protein</fullName>
    </recommendedName>
</protein>
<name>A0ABS2G942_9FIRM</name>
<sequence>MRCMDCGKEMERGTVEALVPSVETWNIFTSEREKAKTGIQGFFRHTVTVPLRMEEQAAWHCPDCKKVLMWVGSRK</sequence>
<accession>A0ABS2G942</accession>
<keyword evidence="3" id="KW-1185">Reference proteome</keyword>
<proteinExistence type="predicted"/>